<reference evidence="1 2" key="1">
    <citation type="journal article" date="2018" name="Int. J. Syst. Evol. Microbiol.">
        <title>Adhaeribacter swui sp. nov., isolated from wet mud.</title>
        <authorList>
            <person name="Kim D.U."/>
            <person name="Kim K.W."/>
            <person name="Kang M.S."/>
            <person name="Kim J.Y."/>
            <person name="Jang J.H."/>
            <person name="Kim M.K."/>
        </authorList>
    </citation>
    <scope>NUCLEOTIDE SEQUENCE [LARGE SCALE GENOMIC DNA]</scope>
    <source>
        <strain evidence="1 2">KCTC 52873</strain>
    </source>
</reference>
<proteinExistence type="predicted"/>
<accession>A0A7G7GAZ3</accession>
<protein>
    <submittedName>
        <fullName evidence="1">Uncharacterized protein</fullName>
    </submittedName>
</protein>
<sequence length="72" mass="8322">MENPVYKCDLVQPAKDIFPAFPSFQSWLVYTIKEGLAEINMEVNEAEIEQFVDENSFVQFTFQGIPFTIKVV</sequence>
<evidence type="ECO:0000313" key="1">
    <source>
        <dbReference type="EMBL" id="QNF34327.1"/>
    </source>
</evidence>
<dbReference type="RefSeq" id="WP_185270808.1">
    <property type="nucleotide sequence ID" value="NZ_CP055156.1"/>
</dbReference>
<gene>
    <name evidence="1" type="ORF">HUW51_16950</name>
</gene>
<dbReference type="Proteomes" id="UP000515237">
    <property type="component" value="Chromosome"/>
</dbReference>
<evidence type="ECO:0000313" key="2">
    <source>
        <dbReference type="Proteomes" id="UP000515237"/>
    </source>
</evidence>
<dbReference type="KEGG" id="aswu:HUW51_16950"/>
<keyword evidence="2" id="KW-1185">Reference proteome</keyword>
<dbReference type="AlphaFoldDB" id="A0A7G7GAZ3"/>
<name>A0A7G7GAZ3_9BACT</name>
<dbReference type="EMBL" id="CP055156">
    <property type="protein sequence ID" value="QNF34327.1"/>
    <property type="molecule type" value="Genomic_DNA"/>
</dbReference>
<organism evidence="1 2">
    <name type="scientific">Adhaeribacter swui</name>
    <dbReference type="NCBI Taxonomy" id="2086471"/>
    <lineage>
        <taxon>Bacteria</taxon>
        <taxon>Pseudomonadati</taxon>
        <taxon>Bacteroidota</taxon>
        <taxon>Cytophagia</taxon>
        <taxon>Cytophagales</taxon>
        <taxon>Hymenobacteraceae</taxon>
        <taxon>Adhaeribacter</taxon>
    </lineage>
</organism>